<protein>
    <submittedName>
        <fullName evidence="2">Uncharacterized protein</fullName>
    </submittedName>
</protein>
<evidence type="ECO:0000313" key="3">
    <source>
        <dbReference type="Proteomes" id="UP000061432"/>
    </source>
</evidence>
<organism evidence="2 3">
    <name type="scientific">Methylobacterium aquaticum</name>
    <dbReference type="NCBI Taxonomy" id="270351"/>
    <lineage>
        <taxon>Bacteria</taxon>
        <taxon>Pseudomonadati</taxon>
        <taxon>Pseudomonadota</taxon>
        <taxon>Alphaproteobacteria</taxon>
        <taxon>Hyphomicrobiales</taxon>
        <taxon>Methylobacteriaceae</taxon>
        <taxon>Methylobacterium</taxon>
    </lineage>
</organism>
<proteinExistence type="predicted"/>
<dbReference type="AlphaFoldDB" id="A0A0C6FKP2"/>
<evidence type="ECO:0000256" key="1">
    <source>
        <dbReference type="SAM" id="MobiDB-lite"/>
    </source>
</evidence>
<gene>
    <name evidence="2" type="ORF">Maq22A_c23635</name>
</gene>
<dbReference type="EMBL" id="AP014704">
    <property type="protein sequence ID" value="BAQ47672.1"/>
    <property type="molecule type" value="Genomic_DNA"/>
</dbReference>
<feature type="region of interest" description="Disordered" evidence="1">
    <location>
        <begin position="80"/>
        <end position="108"/>
    </location>
</feature>
<reference evidence="2 3" key="1">
    <citation type="journal article" date="2015" name="Genome Announc.">
        <title>Complete Genome Sequence of Methylobacterium aquaticum Strain 22A, Isolated from Racomitrium japonicum Moss.</title>
        <authorList>
            <person name="Tani A."/>
            <person name="Ogura Y."/>
            <person name="Hayashi T."/>
            <person name="Kimbara K."/>
        </authorList>
    </citation>
    <scope>NUCLEOTIDE SEQUENCE [LARGE SCALE GENOMIC DNA]</scope>
    <source>
        <strain evidence="2 3">MA-22A</strain>
    </source>
</reference>
<dbReference type="Proteomes" id="UP000061432">
    <property type="component" value="Chromosome"/>
</dbReference>
<name>A0A0C6FKP2_9HYPH</name>
<dbReference type="KEGG" id="maqu:Maq22A_c23635"/>
<reference evidence="3" key="2">
    <citation type="submission" date="2015-01" db="EMBL/GenBank/DDBJ databases">
        <title>Complete genome sequence of Methylobacterium aquaticum strain 22A.</title>
        <authorList>
            <person name="Tani A."/>
            <person name="Ogura Y."/>
            <person name="Hayashi T."/>
        </authorList>
    </citation>
    <scope>NUCLEOTIDE SEQUENCE [LARGE SCALE GENOMIC DNA]</scope>
    <source>
        <strain evidence="3">MA-22A</strain>
    </source>
</reference>
<accession>A0A0C6FKP2</accession>
<evidence type="ECO:0000313" key="2">
    <source>
        <dbReference type="EMBL" id="BAQ47672.1"/>
    </source>
</evidence>
<sequence length="108" mass="12018">MVALAGRALTGGEDWAKPLARALGVHHPDGPRDTIDPRSVSRWRTGAMEVLPWAAEALPLILREHAARLDEEIARLEERADEMSEAATEIERELDELQEPPEPPGPRR</sequence>
<dbReference type="PATRIC" id="fig|270351.10.peg.4544"/>